<keyword evidence="2" id="KW-0378">Hydrolase</keyword>
<feature type="chain" id="PRO_5037474860" evidence="3">
    <location>
        <begin position="24"/>
        <end position="122"/>
    </location>
</feature>
<accession>A0A944D5Y0</accession>
<evidence type="ECO:0000256" key="1">
    <source>
        <dbReference type="ARBA" id="ARBA00022722"/>
    </source>
</evidence>
<evidence type="ECO:0000313" key="4">
    <source>
        <dbReference type="EMBL" id="MBT0960570.1"/>
    </source>
</evidence>
<dbReference type="RefSeq" id="WP_214360325.1">
    <property type="nucleotide sequence ID" value="NZ_JAEKFT010000004.1"/>
</dbReference>
<proteinExistence type="predicted"/>
<protein>
    <submittedName>
        <fullName evidence="4">Ribonuclease</fullName>
    </submittedName>
</protein>
<gene>
    <name evidence="4" type="ORF">I8J34_05210</name>
</gene>
<comment type="caution">
    <text evidence="4">The sequence shown here is derived from an EMBL/GenBank/DDBJ whole genome shotgun (WGS) entry which is preliminary data.</text>
</comment>
<feature type="signal peptide" evidence="3">
    <location>
        <begin position="1"/>
        <end position="23"/>
    </location>
</feature>
<keyword evidence="3" id="KW-0732">Signal</keyword>
<sequence>MHRLAQPLLIVLLALFALLPACSQEPPAAHSDIDWLPAEALDTLARIERGGPFPYAKDGTIFFNREKRLPAKPRGYYREYTVPTPGERSRGARRIVAGGNPPDVYYYTADHYRSFRRIPEAR</sequence>
<keyword evidence="1" id="KW-0540">Nuclease</keyword>
<dbReference type="SUPFAM" id="SSF53933">
    <property type="entry name" value="Microbial ribonucleases"/>
    <property type="match status" value="1"/>
</dbReference>
<evidence type="ECO:0000256" key="3">
    <source>
        <dbReference type="SAM" id="SignalP"/>
    </source>
</evidence>
<dbReference type="GO" id="GO:0004521">
    <property type="term" value="F:RNA endonuclease activity"/>
    <property type="evidence" value="ECO:0007669"/>
    <property type="project" value="InterPro"/>
</dbReference>
<dbReference type="GO" id="GO:0016787">
    <property type="term" value="F:hydrolase activity"/>
    <property type="evidence" value="ECO:0007669"/>
    <property type="project" value="UniProtKB-KW"/>
</dbReference>
<dbReference type="Proteomes" id="UP000694660">
    <property type="component" value="Unassembled WGS sequence"/>
</dbReference>
<evidence type="ECO:0000313" key="5">
    <source>
        <dbReference type="Proteomes" id="UP000694660"/>
    </source>
</evidence>
<dbReference type="Pfam" id="PF00545">
    <property type="entry name" value="Ribonuclease"/>
    <property type="match status" value="1"/>
</dbReference>
<dbReference type="Gene3D" id="3.10.450.30">
    <property type="entry name" value="Microbial ribonucleases"/>
    <property type="match status" value="1"/>
</dbReference>
<dbReference type="InterPro" id="IPR016191">
    <property type="entry name" value="Ribonuclease/ribotoxin"/>
</dbReference>
<reference evidence="5" key="1">
    <citation type="journal article" date="2022" name="ISME J.">
        <title>Genetic and phylogenetic analysis of dissimilatory iodate-reducing bacteria identifies potential niches across the world's oceans.</title>
        <authorList>
            <person name="Reyes-Umana V."/>
            <person name="Henning Z."/>
            <person name="Lee K."/>
            <person name="Barnum T.P."/>
            <person name="Coates J.D."/>
        </authorList>
    </citation>
    <scope>NUCLEOTIDE SEQUENCE [LARGE SCALE GENOMIC DNA]</scope>
    <source>
        <strain evidence="5">IR12</strain>
    </source>
</reference>
<dbReference type="InterPro" id="IPR000026">
    <property type="entry name" value="N1-like"/>
</dbReference>
<dbReference type="EMBL" id="JAEKFT010000004">
    <property type="protein sequence ID" value="MBT0960570.1"/>
    <property type="molecule type" value="Genomic_DNA"/>
</dbReference>
<dbReference type="GO" id="GO:0003723">
    <property type="term" value="F:RNA binding"/>
    <property type="evidence" value="ECO:0007669"/>
    <property type="project" value="InterPro"/>
</dbReference>
<dbReference type="AlphaFoldDB" id="A0A944D5Y0"/>
<keyword evidence="5" id="KW-1185">Reference proteome</keyword>
<organism evidence="4 5">
    <name type="scientific">Denitromonas iodatirespirans</name>
    <dbReference type="NCBI Taxonomy" id="2795389"/>
    <lineage>
        <taxon>Bacteria</taxon>
        <taxon>Pseudomonadati</taxon>
        <taxon>Pseudomonadota</taxon>
        <taxon>Betaproteobacteria</taxon>
        <taxon>Rhodocyclales</taxon>
        <taxon>Zoogloeaceae</taxon>
        <taxon>Denitromonas</taxon>
    </lineage>
</organism>
<name>A0A944D5Y0_DENI1</name>
<evidence type="ECO:0000256" key="2">
    <source>
        <dbReference type="ARBA" id="ARBA00022801"/>
    </source>
</evidence>